<sequence length="96" mass="10193">MVWLLIFILVIVLQGPIQNGFGAGAVLGTIVLFLVATGVWLWTQLLLANRVSWLVLLPGALLAAAATSALSLAARVYMPRALSEYGSFGLVRVVLS</sequence>
<dbReference type="Proteomes" id="UP001432071">
    <property type="component" value="Chromosome"/>
</dbReference>
<protein>
    <submittedName>
        <fullName evidence="2">Uncharacterized protein</fullName>
    </submittedName>
</protein>
<accession>A0ABZ1QTE4</accession>
<dbReference type="RefSeq" id="WP_328734276.1">
    <property type="nucleotide sequence ID" value="NZ_CP108038.1"/>
</dbReference>
<feature type="transmembrane region" description="Helical" evidence="1">
    <location>
        <begin position="54"/>
        <end position="78"/>
    </location>
</feature>
<evidence type="ECO:0000313" key="2">
    <source>
        <dbReference type="EMBL" id="WUN85560.1"/>
    </source>
</evidence>
<dbReference type="GeneID" id="93760401"/>
<dbReference type="EMBL" id="CP108038">
    <property type="protein sequence ID" value="WUN85560.1"/>
    <property type="molecule type" value="Genomic_DNA"/>
</dbReference>
<evidence type="ECO:0000256" key="1">
    <source>
        <dbReference type="SAM" id="Phobius"/>
    </source>
</evidence>
<reference evidence="2" key="1">
    <citation type="submission" date="2022-10" db="EMBL/GenBank/DDBJ databases">
        <title>The complete genomes of actinobacterial strains from the NBC collection.</title>
        <authorList>
            <person name="Joergensen T.S."/>
            <person name="Alvarez Arevalo M."/>
            <person name="Sterndorff E.B."/>
            <person name="Faurdal D."/>
            <person name="Vuksanovic O."/>
            <person name="Mourched A.-S."/>
            <person name="Charusanti P."/>
            <person name="Shaw S."/>
            <person name="Blin K."/>
            <person name="Weber T."/>
        </authorList>
    </citation>
    <scope>NUCLEOTIDE SEQUENCE</scope>
    <source>
        <strain evidence="2">NBC_00302</strain>
    </source>
</reference>
<proteinExistence type="predicted"/>
<keyword evidence="1" id="KW-1133">Transmembrane helix</keyword>
<organism evidence="2 3">
    <name type="scientific">Streptomyces bobili</name>
    <dbReference type="NCBI Taxonomy" id="67280"/>
    <lineage>
        <taxon>Bacteria</taxon>
        <taxon>Bacillati</taxon>
        <taxon>Actinomycetota</taxon>
        <taxon>Actinomycetes</taxon>
        <taxon>Kitasatosporales</taxon>
        <taxon>Streptomycetaceae</taxon>
        <taxon>Streptomyces</taxon>
    </lineage>
</organism>
<evidence type="ECO:0000313" key="3">
    <source>
        <dbReference type="Proteomes" id="UP001432071"/>
    </source>
</evidence>
<keyword evidence="1" id="KW-0472">Membrane</keyword>
<keyword evidence="3" id="KW-1185">Reference proteome</keyword>
<feature type="transmembrane region" description="Helical" evidence="1">
    <location>
        <begin position="24"/>
        <end position="42"/>
    </location>
</feature>
<keyword evidence="1" id="KW-0812">Transmembrane</keyword>
<gene>
    <name evidence="2" type="ORF">OHT53_05510</name>
</gene>
<name>A0ABZ1QTE4_9ACTN</name>